<protein>
    <submittedName>
        <fullName evidence="6">NAD(P)H-flavin reductase</fullName>
    </submittedName>
</protein>
<dbReference type="PANTHER" id="PTHR40447:SF1">
    <property type="entry name" value="ANAEROBIC SULFITE REDUCTASE SUBUNIT A"/>
    <property type="match status" value="1"/>
</dbReference>
<feature type="domain" description="4Fe-4S ferredoxin-type" evidence="4">
    <location>
        <begin position="238"/>
        <end position="269"/>
    </location>
</feature>
<dbReference type="GO" id="GO:0051536">
    <property type="term" value="F:iron-sulfur cluster binding"/>
    <property type="evidence" value="ECO:0007669"/>
    <property type="project" value="UniProtKB-KW"/>
</dbReference>
<evidence type="ECO:0000313" key="7">
    <source>
        <dbReference type="Proteomes" id="UP000199208"/>
    </source>
</evidence>
<keyword evidence="1" id="KW-0479">Metal-binding</keyword>
<dbReference type="PANTHER" id="PTHR40447">
    <property type="entry name" value="ANAEROBIC SULFITE REDUCTASE SUBUNIT A"/>
    <property type="match status" value="1"/>
</dbReference>
<dbReference type="InterPro" id="IPR001433">
    <property type="entry name" value="OxRdtase_FAD/NAD-bd"/>
</dbReference>
<dbReference type="CDD" id="cd06221">
    <property type="entry name" value="sulfite_reductase_like"/>
    <property type="match status" value="1"/>
</dbReference>
<proteinExistence type="predicted"/>
<dbReference type="Pfam" id="PF17179">
    <property type="entry name" value="Fer4_22"/>
    <property type="match status" value="1"/>
</dbReference>
<evidence type="ECO:0000256" key="2">
    <source>
        <dbReference type="ARBA" id="ARBA00023004"/>
    </source>
</evidence>
<sequence length="653" mass="73821">MKTPLLYQLDKANLDRVLSRWNQTIPVYVPSGKGKDISLLPMVDFPRTDNYINLTLPVKEFFFEQKEPLFRWDREGSDTKVENLSRQHAGERILYGVRACDTYGIGYTDHFFLREFEDTNYASRRDKVYIVAVNCLKAGPHCFCTSVGTGVFSTIGHDLALTELEGFYLVESATAKGQQLIEAAADFFVPVSDEFAGDVSPGILLELKEQLRQKVADSFPLKMDLTNLHADMAVTFDAPFWLDEANACIGCTGCTNVCPTCTCFNVVEENRDQDHGMRVRYWDSCQSDHFTRNAEFHNPRNALSRTRYRVYDKLKYIEERFGYKGCSGCGRCTDVCPTYISIIDIIHSIQKAAKEAPETPAIHQITEMRHEIFDREINVRNGLFTPDVATITKIELETPEIKRIYVKYDDPALHKSFKLNGQFFQITVFGQGEVPISIPFGPEESDEFDFCFKNVGTVSNILYHLKVGDKVGLRGPYGRPFPYEPLKGRNLVFIGSGVAMAPLRTILVQVVNNLQDFGKVVIMASALQYDKVIYKSELRDWAELEGVEVHYALKDPTDQVKAHQGYINDLLPGLELDWSNTTALVCASPKRIKEVSRDLLALGMKPTDILTTLETHMRCGAGKCGHCKVGSHYMCVDGPVFTYEEMMALPPEY</sequence>
<accession>A0A1G5S6A3</accession>
<dbReference type="InterPro" id="IPR019480">
    <property type="entry name" value="Dihydroorotate_DH_Fe-S-bd"/>
</dbReference>
<organism evidence="6 7">
    <name type="scientific">Acidaminobacter hydrogenoformans DSM 2784</name>
    <dbReference type="NCBI Taxonomy" id="1120920"/>
    <lineage>
        <taxon>Bacteria</taxon>
        <taxon>Bacillati</taxon>
        <taxon>Bacillota</taxon>
        <taxon>Clostridia</taxon>
        <taxon>Peptostreptococcales</taxon>
        <taxon>Acidaminobacteraceae</taxon>
        <taxon>Acidaminobacter</taxon>
    </lineage>
</organism>
<dbReference type="PROSITE" id="PS00198">
    <property type="entry name" value="4FE4S_FER_1"/>
    <property type="match status" value="1"/>
</dbReference>
<feature type="domain" description="FAD-binding FR-type" evidence="5">
    <location>
        <begin position="384"/>
        <end position="483"/>
    </location>
</feature>
<dbReference type="GO" id="GO:0046872">
    <property type="term" value="F:metal ion binding"/>
    <property type="evidence" value="ECO:0007669"/>
    <property type="project" value="UniProtKB-KW"/>
</dbReference>
<dbReference type="SUPFAM" id="SSF46548">
    <property type="entry name" value="alpha-helical ferredoxin"/>
    <property type="match status" value="1"/>
</dbReference>
<dbReference type="InterPro" id="IPR017938">
    <property type="entry name" value="Riboflavin_synthase-like_b-brl"/>
</dbReference>
<dbReference type="Pfam" id="PF00175">
    <property type="entry name" value="NAD_binding_1"/>
    <property type="match status" value="1"/>
</dbReference>
<dbReference type="PROSITE" id="PS51384">
    <property type="entry name" value="FAD_FR"/>
    <property type="match status" value="1"/>
</dbReference>
<dbReference type="SUPFAM" id="SSF63380">
    <property type="entry name" value="Riboflavin synthase domain-like"/>
    <property type="match status" value="1"/>
</dbReference>
<keyword evidence="7" id="KW-1185">Reference proteome</keyword>
<dbReference type="Gene3D" id="2.40.30.10">
    <property type="entry name" value="Translation factors"/>
    <property type="match status" value="1"/>
</dbReference>
<evidence type="ECO:0000256" key="3">
    <source>
        <dbReference type="ARBA" id="ARBA00023014"/>
    </source>
</evidence>
<keyword evidence="2" id="KW-0408">Iron</keyword>
<dbReference type="GO" id="GO:0016491">
    <property type="term" value="F:oxidoreductase activity"/>
    <property type="evidence" value="ECO:0007669"/>
    <property type="project" value="InterPro"/>
</dbReference>
<dbReference type="InterPro" id="IPR017900">
    <property type="entry name" value="4Fe4S_Fe_S_CS"/>
</dbReference>
<name>A0A1G5S6A3_9FIRM</name>
<dbReference type="AlphaFoldDB" id="A0A1G5S6A3"/>
<reference evidence="6 7" key="1">
    <citation type="submission" date="2016-10" db="EMBL/GenBank/DDBJ databases">
        <authorList>
            <person name="de Groot N.N."/>
        </authorList>
    </citation>
    <scope>NUCLEOTIDE SEQUENCE [LARGE SCALE GENOMIC DNA]</scope>
    <source>
        <strain evidence="6 7">DSM 2784</strain>
    </source>
</reference>
<evidence type="ECO:0000313" key="6">
    <source>
        <dbReference type="EMBL" id="SCZ81874.1"/>
    </source>
</evidence>
<feature type="domain" description="4Fe-4S ferredoxin-type" evidence="4">
    <location>
        <begin position="317"/>
        <end position="348"/>
    </location>
</feature>
<dbReference type="STRING" id="1120920.SAMN03080599_03119"/>
<evidence type="ECO:0000256" key="1">
    <source>
        <dbReference type="ARBA" id="ARBA00022723"/>
    </source>
</evidence>
<dbReference type="InterPro" id="IPR017927">
    <property type="entry name" value="FAD-bd_FR_type"/>
</dbReference>
<dbReference type="RefSeq" id="WP_207646487.1">
    <property type="nucleotide sequence ID" value="NZ_FMWL01000025.1"/>
</dbReference>
<dbReference type="InterPro" id="IPR039261">
    <property type="entry name" value="FNR_nucleotide-bd"/>
</dbReference>
<keyword evidence="3" id="KW-0411">Iron-sulfur</keyword>
<dbReference type="Proteomes" id="UP000199208">
    <property type="component" value="Unassembled WGS sequence"/>
</dbReference>
<dbReference type="InterPro" id="IPR017896">
    <property type="entry name" value="4Fe4S_Fe-S-bd"/>
</dbReference>
<evidence type="ECO:0000259" key="4">
    <source>
        <dbReference type="PROSITE" id="PS51379"/>
    </source>
</evidence>
<dbReference type="SUPFAM" id="SSF52343">
    <property type="entry name" value="Ferredoxin reductase-like, C-terminal NADP-linked domain"/>
    <property type="match status" value="1"/>
</dbReference>
<dbReference type="Pfam" id="PF10418">
    <property type="entry name" value="DHODB_Fe-S_bind"/>
    <property type="match status" value="1"/>
</dbReference>
<evidence type="ECO:0000259" key="5">
    <source>
        <dbReference type="PROSITE" id="PS51384"/>
    </source>
</evidence>
<dbReference type="Gene3D" id="3.40.50.80">
    <property type="entry name" value="Nucleotide-binding domain of ferredoxin-NADP reductase (FNR) module"/>
    <property type="match status" value="1"/>
</dbReference>
<dbReference type="EMBL" id="FMWL01000025">
    <property type="protein sequence ID" value="SCZ81874.1"/>
    <property type="molecule type" value="Genomic_DNA"/>
</dbReference>
<gene>
    <name evidence="6" type="ORF">SAMN03080599_03119</name>
</gene>
<dbReference type="InterPro" id="IPR009051">
    <property type="entry name" value="Helical_ferredxn"/>
</dbReference>
<dbReference type="Gene3D" id="1.10.1060.10">
    <property type="entry name" value="Alpha-helical ferredoxin"/>
    <property type="match status" value="1"/>
</dbReference>
<dbReference type="PROSITE" id="PS51379">
    <property type="entry name" value="4FE4S_FER_2"/>
    <property type="match status" value="2"/>
</dbReference>